<evidence type="ECO:0000256" key="1">
    <source>
        <dbReference type="SAM" id="MobiDB-lite"/>
    </source>
</evidence>
<evidence type="ECO:0000313" key="2">
    <source>
        <dbReference type="EMBL" id="CAH1160045.1"/>
    </source>
</evidence>
<reference evidence="2" key="1">
    <citation type="submission" date="2022-01" db="EMBL/GenBank/DDBJ databases">
        <authorList>
            <person name="King R."/>
        </authorList>
    </citation>
    <scope>NUCLEOTIDE SEQUENCE</scope>
</reference>
<dbReference type="AlphaFoldDB" id="A0A9P0GV81"/>
<proteinExistence type="predicted"/>
<accession>A0A9P0GV81</accession>
<dbReference type="Pfam" id="PF03564">
    <property type="entry name" value="DUF1759"/>
    <property type="match status" value="1"/>
</dbReference>
<name>A0A9P0GV81_PHACE</name>
<reference evidence="2" key="2">
    <citation type="submission" date="2022-10" db="EMBL/GenBank/DDBJ databases">
        <authorList>
            <consortium name="ENA_rothamsted_submissions"/>
            <consortium name="culmorum"/>
            <person name="King R."/>
        </authorList>
    </citation>
    <scope>NUCLEOTIDE SEQUENCE</scope>
</reference>
<dbReference type="OrthoDB" id="8064889at2759"/>
<feature type="region of interest" description="Disordered" evidence="1">
    <location>
        <begin position="1"/>
        <end position="22"/>
    </location>
</feature>
<dbReference type="EMBL" id="OU896709">
    <property type="protein sequence ID" value="CAH1160045.1"/>
    <property type="molecule type" value="Genomic_DNA"/>
</dbReference>
<dbReference type="InterPro" id="IPR005312">
    <property type="entry name" value="DUF1759"/>
</dbReference>
<keyword evidence="3" id="KW-1185">Reference proteome</keyword>
<evidence type="ECO:0000313" key="3">
    <source>
        <dbReference type="Proteomes" id="UP001153737"/>
    </source>
</evidence>
<dbReference type="Proteomes" id="UP001153737">
    <property type="component" value="Chromosome 3"/>
</dbReference>
<protein>
    <submittedName>
        <fullName evidence="2">Uncharacterized protein</fullName>
    </submittedName>
</protein>
<gene>
    <name evidence="2" type="ORF">PHAECO_LOCUS7213</name>
</gene>
<sequence>MELDVQLSTAGSKISSIPRDSEEGTIDSIQKVKIFLRIPGINLTEYERASSDHKSIKSDENELEFDHTKCIISDHLDEDCRKLTEKCTNIQLETIFTRQSIRDSPLFNGDPEEWPLFISQFRRSTKSCQFSGEENLIRPQKCLRGRARDIVKPLLISSSNSDIIMELLEMNFGRPDIIISMLIEKARKVASPGKGDATFDKGSFELNIHYRDADLAEQLELVGETESLCYQWTNGITHQENNSRKVDIDVSDPRHPSKYFRLNGVRTIKNMKLPRQTLDIRELKKKIQIHPTLNIFGRTTMNNRCFLLVKINAIY</sequence>
<organism evidence="2 3">
    <name type="scientific">Phaedon cochleariae</name>
    <name type="common">Mustard beetle</name>
    <dbReference type="NCBI Taxonomy" id="80249"/>
    <lineage>
        <taxon>Eukaryota</taxon>
        <taxon>Metazoa</taxon>
        <taxon>Ecdysozoa</taxon>
        <taxon>Arthropoda</taxon>
        <taxon>Hexapoda</taxon>
        <taxon>Insecta</taxon>
        <taxon>Pterygota</taxon>
        <taxon>Neoptera</taxon>
        <taxon>Endopterygota</taxon>
        <taxon>Coleoptera</taxon>
        <taxon>Polyphaga</taxon>
        <taxon>Cucujiformia</taxon>
        <taxon>Chrysomeloidea</taxon>
        <taxon>Chrysomelidae</taxon>
        <taxon>Chrysomelinae</taxon>
        <taxon>Chrysomelini</taxon>
        <taxon>Phaedon</taxon>
    </lineage>
</organism>
<feature type="compositionally biased region" description="Polar residues" evidence="1">
    <location>
        <begin position="1"/>
        <end position="15"/>
    </location>
</feature>